<name>A0ABX1TJZ1_9GAMM</name>
<gene>
    <name evidence="3" type="ORF">E4P82_11140</name>
</gene>
<feature type="compositionally biased region" description="Basic and acidic residues" evidence="1">
    <location>
        <begin position="441"/>
        <end position="454"/>
    </location>
</feature>
<reference evidence="3 4" key="1">
    <citation type="submission" date="2019-03" db="EMBL/GenBank/DDBJ databases">
        <title>Metabolic reconstructions from genomes of highly enriched 'Candidatus Accumulibacter' and 'Candidatus Competibacter' bioreactor populations.</title>
        <authorList>
            <person name="Annavajhala M.K."/>
            <person name="Welles L."/>
            <person name="Abbas B."/>
            <person name="Sorokin D."/>
            <person name="Park H."/>
            <person name="Van Loosdrecht M."/>
            <person name="Chandran K."/>
        </authorList>
    </citation>
    <scope>NUCLEOTIDE SEQUENCE [LARGE SCALE GENOMIC DNA]</scope>
    <source>
        <strain evidence="3 4">SBR_G</strain>
    </source>
</reference>
<evidence type="ECO:0000256" key="2">
    <source>
        <dbReference type="SAM" id="SignalP"/>
    </source>
</evidence>
<keyword evidence="4" id="KW-1185">Reference proteome</keyword>
<dbReference type="EMBL" id="SPMZ01000030">
    <property type="protein sequence ID" value="NMQ19705.1"/>
    <property type="molecule type" value="Genomic_DNA"/>
</dbReference>
<feature type="chain" id="PRO_5047386614" description="DUF3604 domain-containing protein" evidence="2">
    <location>
        <begin position="33"/>
        <end position="775"/>
    </location>
</feature>
<keyword evidence="2" id="KW-0732">Signal</keyword>
<evidence type="ECO:0000256" key="1">
    <source>
        <dbReference type="SAM" id="MobiDB-lite"/>
    </source>
</evidence>
<protein>
    <recommendedName>
        <fullName evidence="5">DUF3604 domain-containing protein</fullName>
    </recommendedName>
</protein>
<dbReference type="Proteomes" id="UP000760480">
    <property type="component" value="Unassembled WGS sequence"/>
</dbReference>
<feature type="region of interest" description="Disordered" evidence="1">
    <location>
        <begin position="441"/>
        <end position="460"/>
    </location>
</feature>
<evidence type="ECO:0000313" key="4">
    <source>
        <dbReference type="Proteomes" id="UP000760480"/>
    </source>
</evidence>
<evidence type="ECO:0000313" key="3">
    <source>
        <dbReference type="EMBL" id="NMQ19705.1"/>
    </source>
</evidence>
<proteinExistence type="predicted"/>
<evidence type="ECO:0008006" key="5">
    <source>
        <dbReference type="Google" id="ProtNLM"/>
    </source>
</evidence>
<comment type="caution">
    <text evidence="3">The sequence shown here is derived from an EMBL/GenBank/DDBJ whole genome shotgun (WGS) entry which is preliminary data.</text>
</comment>
<accession>A0ABX1TJZ1</accession>
<sequence>MSHEFSKSQIVLAITAALGAATLAAAPGIAGAANTSGTYVTGDFHNHTTCSDGSISMQKLVKKSTDKSDGTFGLDWFVQAGHGGNGNRNCTLVEDATLDTPAYPYVDGYGPTTTWQNTPAEVGGPIEPKGDLSFSCPSGSSAPCPPYQNMWRWQAIQQYQYPLQEYLNAKLDRPLFMGVESVVAGHEHTSMSVITGQMPAAINRQKLPKSVGYTAIGNADGLAQWQYCFDRGNSDTSRGAANQWDCSVSGSPNSGSPDWNTTAAKLNGASGTLGHTKTVEGLKWMDEYHPDASYYVPAHLERAGPFNPNGNNGFNVESLRDFNNTAPQVAFGFETQPGHGASSDRGEYYPVRNDFKTDNFPEPLKGGTLVKVDSVGGTTYGGTGVYGALIGGVWDALLGEGRAWWFFASSDWHNRGSFGPDDRRSTQDFYPGEYQRDFVMVRHDDNSGRGDKSGKSGKLTPQEIVNGLRSGNSFVAGGQLVDRLAFVACIGNPAPHGRNESALESLALNAAMDNTDLNFEGCATMGEKLVVPKGKDIVVAIVVRDPAGTNYSPYTFENPSLLQVGIHRPLNKPVLDHVDVIRGMVTGYKTSGAADYAGEWPRNTNWLKADGTTYDLSVVPAAAKNITAELYKTFNDATWSTVKRNREFKTMVFRISAVKDSQYLRLRGSNLPPSVPYETDANGNPLSDLYTNASDPTMLRIPCTASHTANSQFDGCPDHLETATSGTNKVGLAVTNPIEGQKAVSYDVAAWSDLWFYSNPIYIEVNGSTKVAGVE</sequence>
<dbReference type="RefSeq" id="WP_169248958.1">
    <property type="nucleotide sequence ID" value="NZ_SPMZ01000030.1"/>
</dbReference>
<feature type="signal peptide" evidence="2">
    <location>
        <begin position="1"/>
        <end position="32"/>
    </location>
</feature>
<organism evidence="3 4">
    <name type="scientific">Candidatus Competibacter phosphatis</name>
    <dbReference type="NCBI Taxonomy" id="221280"/>
    <lineage>
        <taxon>Bacteria</taxon>
        <taxon>Pseudomonadati</taxon>
        <taxon>Pseudomonadota</taxon>
        <taxon>Gammaproteobacteria</taxon>
        <taxon>Candidatus Competibacteraceae</taxon>
        <taxon>Candidatus Competibacter</taxon>
    </lineage>
</organism>